<keyword evidence="1 6" id="KW-0489">Methyltransferase</keyword>
<dbReference type="InterPro" id="IPR001077">
    <property type="entry name" value="COMT_C"/>
</dbReference>
<dbReference type="EMBL" id="JBEZFP010000054">
    <property type="protein sequence ID" value="MEU8135964.1"/>
    <property type="molecule type" value="Genomic_DNA"/>
</dbReference>
<dbReference type="Proteomes" id="UP001551482">
    <property type="component" value="Unassembled WGS sequence"/>
</dbReference>
<comment type="caution">
    <text evidence="6">The sequence shown here is derived from an EMBL/GenBank/DDBJ whole genome shotgun (WGS) entry which is preliminary data.</text>
</comment>
<dbReference type="SUPFAM" id="SSF53335">
    <property type="entry name" value="S-adenosyl-L-methionine-dependent methyltransferases"/>
    <property type="match status" value="1"/>
</dbReference>
<dbReference type="Pfam" id="PF08100">
    <property type="entry name" value="Dimerisation"/>
    <property type="match status" value="1"/>
</dbReference>
<dbReference type="InterPro" id="IPR012967">
    <property type="entry name" value="COMT_dimerisation"/>
</dbReference>
<keyword evidence="7" id="KW-1185">Reference proteome</keyword>
<evidence type="ECO:0000256" key="1">
    <source>
        <dbReference type="ARBA" id="ARBA00022603"/>
    </source>
</evidence>
<evidence type="ECO:0000313" key="7">
    <source>
        <dbReference type="Proteomes" id="UP001551482"/>
    </source>
</evidence>
<feature type="domain" description="O-methyltransferase dimerisation" evidence="5">
    <location>
        <begin position="19"/>
        <end position="94"/>
    </location>
</feature>
<organism evidence="6 7">
    <name type="scientific">Streptodolium elevatio</name>
    <dbReference type="NCBI Taxonomy" id="3157996"/>
    <lineage>
        <taxon>Bacteria</taxon>
        <taxon>Bacillati</taxon>
        <taxon>Actinomycetota</taxon>
        <taxon>Actinomycetes</taxon>
        <taxon>Kitasatosporales</taxon>
        <taxon>Streptomycetaceae</taxon>
        <taxon>Streptodolium</taxon>
    </lineage>
</organism>
<dbReference type="GO" id="GO:0032259">
    <property type="term" value="P:methylation"/>
    <property type="evidence" value="ECO:0007669"/>
    <property type="project" value="UniProtKB-KW"/>
</dbReference>
<dbReference type="GO" id="GO:0008168">
    <property type="term" value="F:methyltransferase activity"/>
    <property type="evidence" value="ECO:0007669"/>
    <property type="project" value="UniProtKB-KW"/>
</dbReference>
<sequence>MPTGPSDAAPAMSPDYLVQLGLGFTASKTFLSAVELGVFDELAREGGLDAHALAETLGIHRRSARDFFDALVALGLLERDGGRYANTALTDHFLDRGKPTYIGDGLAMANTRLYGFWGGLTTALRTGRPQNEGRDSGDTYSAIYQDPERARLFQRAMTQLSMPSIDALAGRTTFWKQYRTVADIGAGDGGLLRRLLLDQPHLTGVGFDLPASAQVFAEDVAEAGLAEHVSFRAGDLRTDQLPHADVLVLGHMLHDWDAAAKRDLVAKAYAALPDGGALVAFESFLDDDRRTNATALLLSLNVLIETPGGAACTAAECRALLEEVGFRETRSEHLAGPESMVVGIK</sequence>
<dbReference type="InterPro" id="IPR016461">
    <property type="entry name" value="COMT-like"/>
</dbReference>
<keyword evidence="3" id="KW-0949">S-adenosyl-L-methionine</keyword>
<dbReference type="PIRSF" id="PIRSF005739">
    <property type="entry name" value="O-mtase"/>
    <property type="match status" value="1"/>
</dbReference>
<proteinExistence type="predicted"/>
<dbReference type="Gene3D" id="3.40.50.150">
    <property type="entry name" value="Vaccinia Virus protein VP39"/>
    <property type="match status" value="1"/>
</dbReference>
<accession>A0ABV3DM34</accession>
<evidence type="ECO:0000313" key="6">
    <source>
        <dbReference type="EMBL" id="MEU8135964.1"/>
    </source>
</evidence>
<name>A0ABV3DM34_9ACTN</name>
<evidence type="ECO:0000256" key="3">
    <source>
        <dbReference type="ARBA" id="ARBA00022691"/>
    </source>
</evidence>
<evidence type="ECO:0000256" key="2">
    <source>
        <dbReference type="ARBA" id="ARBA00022679"/>
    </source>
</evidence>
<dbReference type="Gene3D" id="1.10.10.10">
    <property type="entry name" value="Winged helix-like DNA-binding domain superfamily/Winged helix DNA-binding domain"/>
    <property type="match status" value="1"/>
</dbReference>
<dbReference type="PROSITE" id="PS51683">
    <property type="entry name" value="SAM_OMT_II"/>
    <property type="match status" value="1"/>
</dbReference>
<keyword evidence="2" id="KW-0808">Transferase</keyword>
<reference evidence="6 7" key="1">
    <citation type="submission" date="2024-06" db="EMBL/GenBank/DDBJ databases">
        <title>The Natural Products Discovery Center: Release of the First 8490 Sequenced Strains for Exploring Actinobacteria Biosynthetic Diversity.</title>
        <authorList>
            <person name="Kalkreuter E."/>
            <person name="Kautsar S.A."/>
            <person name="Yang D."/>
            <person name="Bader C.D."/>
            <person name="Teijaro C.N."/>
            <person name="Fluegel L."/>
            <person name="Davis C.M."/>
            <person name="Simpson J.R."/>
            <person name="Lauterbach L."/>
            <person name="Steele A.D."/>
            <person name="Gui C."/>
            <person name="Meng S."/>
            <person name="Li G."/>
            <person name="Viehrig K."/>
            <person name="Ye F."/>
            <person name="Su P."/>
            <person name="Kiefer A.F."/>
            <person name="Nichols A."/>
            <person name="Cepeda A.J."/>
            <person name="Yan W."/>
            <person name="Fan B."/>
            <person name="Jiang Y."/>
            <person name="Adhikari A."/>
            <person name="Zheng C.-J."/>
            <person name="Schuster L."/>
            <person name="Cowan T.M."/>
            <person name="Smanski M.J."/>
            <person name="Chevrette M.G."/>
            <person name="De Carvalho L.P.S."/>
            <person name="Shen B."/>
        </authorList>
    </citation>
    <scope>NUCLEOTIDE SEQUENCE [LARGE SCALE GENOMIC DNA]</scope>
    <source>
        <strain evidence="6 7">NPDC048946</strain>
    </source>
</reference>
<protein>
    <submittedName>
        <fullName evidence="6">Methyltransferase</fullName>
    </submittedName>
</protein>
<evidence type="ECO:0000259" key="4">
    <source>
        <dbReference type="Pfam" id="PF00891"/>
    </source>
</evidence>
<feature type="domain" description="O-methyltransferase C-terminal" evidence="4">
    <location>
        <begin position="117"/>
        <end position="327"/>
    </location>
</feature>
<dbReference type="PANTHER" id="PTHR43712:SF2">
    <property type="entry name" value="O-METHYLTRANSFERASE CICE"/>
    <property type="match status" value="1"/>
</dbReference>
<gene>
    <name evidence="6" type="ORF">AB0C36_20915</name>
</gene>
<dbReference type="InterPro" id="IPR036390">
    <property type="entry name" value="WH_DNA-bd_sf"/>
</dbReference>
<dbReference type="InterPro" id="IPR036388">
    <property type="entry name" value="WH-like_DNA-bd_sf"/>
</dbReference>
<dbReference type="SUPFAM" id="SSF46785">
    <property type="entry name" value="Winged helix' DNA-binding domain"/>
    <property type="match status" value="1"/>
</dbReference>
<dbReference type="RefSeq" id="WP_358356135.1">
    <property type="nucleotide sequence ID" value="NZ_JBEZFP010000054.1"/>
</dbReference>
<dbReference type="CDD" id="cd02440">
    <property type="entry name" value="AdoMet_MTases"/>
    <property type="match status" value="1"/>
</dbReference>
<dbReference type="PANTHER" id="PTHR43712">
    <property type="entry name" value="PUTATIVE (AFU_ORTHOLOGUE AFUA_4G14580)-RELATED"/>
    <property type="match status" value="1"/>
</dbReference>
<dbReference type="InterPro" id="IPR029063">
    <property type="entry name" value="SAM-dependent_MTases_sf"/>
</dbReference>
<dbReference type="Pfam" id="PF00891">
    <property type="entry name" value="Methyltransf_2"/>
    <property type="match status" value="1"/>
</dbReference>
<evidence type="ECO:0000259" key="5">
    <source>
        <dbReference type="Pfam" id="PF08100"/>
    </source>
</evidence>